<dbReference type="Gene3D" id="3.30.160.60">
    <property type="entry name" value="Classic Zinc Finger"/>
    <property type="match status" value="2"/>
</dbReference>
<feature type="domain" description="C2H2-type" evidence="6">
    <location>
        <begin position="54"/>
        <end position="80"/>
    </location>
</feature>
<protein>
    <recommendedName>
        <fullName evidence="6">C2H2-type domain-containing protein</fullName>
    </recommendedName>
</protein>
<dbReference type="SUPFAM" id="SSF57667">
    <property type="entry name" value="beta-beta-alpha zinc fingers"/>
    <property type="match status" value="1"/>
</dbReference>
<dbReference type="PROSITE" id="PS00028">
    <property type="entry name" value="ZINC_FINGER_C2H2_1"/>
    <property type="match status" value="1"/>
</dbReference>
<accession>Q6JPB9</accession>
<evidence type="ECO:0000256" key="5">
    <source>
        <dbReference type="PROSITE-ProRule" id="PRU00042"/>
    </source>
</evidence>
<dbReference type="GeneID" id="2943377"/>
<dbReference type="Pfam" id="PF00096">
    <property type="entry name" value="zf-C2H2"/>
    <property type="match status" value="3"/>
</dbReference>
<feature type="domain" description="C2H2-type" evidence="6">
    <location>
        <begin position="26"/>
        <end position="49"/>
    </location>
</feature>
<dbReference type="SMART" id="SM00355">
    <property type="entry name" value="ZnF_C2H2"/>
    <property type="match status" value="4"/>
</dbReference>
<dbReference type="GO" id="GO:0008270">
    <property type="term" value="F:zinc ion binding"/>
    <property type="evidence" value="ECO:0007669"/>
    <property type="project" value="UniProtKB-KW"/>
</dbReference>
<dbReference type="GO" id="GO:0000981">
    <property type="term" value="F:DNA-binding transcription factor activity, RNA polymerase II-specific"/>
    <property type="evidence" value="ECO:0007669"/>
    <property type="project" value="TreeGrafter"/>
</dbReference>
<feature type="domain" description="C2H2-type" evidence="6">
    <location>
        <begin position="81"/>
        <end position="108"/>
    </location>
</feature>
<keyword evidence="8" id="KW-1185">Reference proteome</keyword>
<name>Q6JPB9_NPVNC</name>
<evidence type="ECO:0000256" key="1">
    <source>
        <dbReference type="ARBA" id="ARBA00022723"/>
    </source>
</evidence>
<organismHost>
    <name type="scientific">Neodiprion lecontei</name>
    <name type="common">Redheaded pine sawfly</name>
    <dbReference type="NCBI Taxonomy" id="441921"/>
</organismHost>
<dbReference type="RefSeq" id="YP_025249.1">
    <property type="nucleotide sequence ID" value="NC_005906.1"/>
</dbReference>
<evidence type="ECO:0000313" key="7">
    <source>
        <dbReference type="EMBL" id="AAQ99097.1"/>
    </source>
</evidence>
<dbReference type="InterPro" id="IPR013087">
    <property type="entry name" value="Znf_C2H2_type"/>
</dbReference>
<evidence type="ECO:0000256" key="2">
    <source>
        <dbReference type="ARBA" id="ARBA00022737"/>
    </source>
</evidence>
<evidence type="ECO:0000313" key="8">
    <source>
        <dbReference type="Proteomes" id="UP000008776"/>
    </source>
</evidence>
<sequence length="218" mass="26144">MPTCEICHLNVVSRFKRHHQQHVHKYKCDLCNYTYKSKSQLCEHIKRKHRFRPFLCFCGRSFTKKKTLIIHYRIHIKEKPFQCTICNRCFNQAIHLYKHVCLNNTSKCIENKQTNDSSLTLTRVRTMLWLLIKNKHQQYFDQNKSINEILNDIVGIETNANLLENEKNFIEKFQIFYSKLYANNCKKPLLSELRQIDIWLKESTIDYITPIIVSKTSL</sequence>
<dbReference type="EMBL" id="AY349019">
    <property type="protein sequence ID" value="AAQ99097.1"/>
    <property type="molecule type" value="Genomic_DNA"/>
</dbReference>
<dbReference type="PROSITE" id="PS50157">
    <property type="entry name" value="ZINC_FINGER_C2H2_2"/>
    <property type="match status" value="3"/>
</dbReference>
<keyword evidence="4" id="KW-0862">Zinc</keyword>
<keyword evidence="3 5" id="KW-0863">Zinc-finger</keyword>
<proteinExistence type="predicted"/>
<dbReference type="KEGG" id="vg:2943377"/>
<dbReference type="PANTHER" id="PTHR24394">
    <property type="entry name" value="ZINC FINGER PROTEIN"/>
    <property type="match status" value="1"/>
</dbReference>
<reference evidence="7 8" key="1">
    <citation type="journal article" date="2004" name="J. Virol.">
        <title>Sequence and organization of the Neodiprion lecontei nucleopolyhedrovirus genome.</title>
        <authorList>
            <person name="Lauzon H.A.M."/>
            <person name="Lucarotti C.J."/>
            <person name="Krell P.J."/>
            <person name="Feng Q."/>
            <person name="Retnakaran A."/>
            <person name="Arif B.M."/>
        </authorList>
    </citation>
    <scope>NUCLEOTIDE SEQUENCE [LARGE SCALE GENOMIC DNA]</scope>
    <source>
        <strain evidence="8">Canada</strain>
    </source>
</reference>
<evidence type="ECO:0000256" key="4">
    <source>
        <dbReference type="ARBA" id="ARBA00022833"/>
    </source>
</evidence>
<keyword evidence="1" id="KW-0479">Metal-binding</keyword>
<keyword evidence="2" id="KW-0677">Repeat</keyword>
<organism evidence="7 8">
    <name type="scientific">Neodiprion lecontei nucleopolyhedrovirus (strain Canada)</name>
    <name type="common">NeleNPV</name>
    <dbReference type="NCBI Taxonomy" id="654906"/>
    <lineage>
        <taxon>Viruses</taxon>
        <taxon>Viruses incertae sedis</taxon>
        <taxon>Naldaviricetes</taxon>
        <taxon>Lefavirales</taxon>
        <taxon>Baculoviridae</taxon>
        <taxon>Gammabaculovirus</taxon>
        <taxon>Gammabaculovirus nelecontei</taxon>
    </lineage>
</organism>
<dbReference type="FunFam" id="3.30.160.60:FF:000446">
    <property type="entry name" value="Zinc finger protein"/>
    <property type="match status" value="1"/>
</dbReference>
<dbReference type="Proteomes" id="UP000008776">
    <property type="component" value="Segment"/>
</dbReference>
<evidence type="ECO:0000259" key="6">
    <source>
        <dbReference type="PROSITE" id="PS50157"/>
    </source>
</evidence>
<dbReference type="PANTHER" id="PTHR24394:SF44">
    <property type="entry name" value="ZINC FINGER PROTEIN 271-LIKE"/>
    <property type="match status" value="1"/>
</dbReference>
<dbReference type="InterPro" id="IPR036236">
    <property type="entry name" value="Znf_C2H2_sf"/>
</dbReference>
<evidence type="ECO:0000256" key="3">
    <source>
        <dbReference type="ARBA" id="ARBA00022771"/>
    </source>
</evidence>